<evidence type="ECO:0000313" key="11">
    <source>
        <dbReference type="Proteomes" id="UP001162162"/>
    </source>
</evidence>
<dbReference type="InterPro" id="IPR036188">
    <property type="entry name" value="FAD/NAD-bd_sf"/>
</dbReference>
<keyword evidence="8" id="KW-1133">Transmembrane helix</keyword>
<evidence type="ECO:0000259" key="9">
    <source>
        <dbReference type="Pfam" id="PF01593"/>
    </source>
</evidence>
<evidence type="ECO:0000256" key="8">
    <source>
        <dbReference type="SAM" id="Phobius"/>
    </source>
</evidence>
<dbReference type="InterPro" id="IPR002937">
    <property type="entry name" value="Amino_oxidase"/>
</dbReference>
<feature type="domain" description="Amine oxidase" evidence="9">
    <location>
        <begin position="28"/>
        <end position="96"/>
    </location>
</feature>
<evidence type="ECO:0000313" key="10">
    <source>
        <dbReference type="EMBL" id="KAJ8957285.1"/>
    </source>
</evidence>
<comment type="cofactor">
    <cofactor evidence="1">
        <name>FAD</name>
        <dbReference type="ChEBI" id="CHEBI:57692"/>
    </cofactor>
</comment>
<dbReference type="GO" id="GO:0005737">
    <property type="term" value="C:cytoplasm"/>
    <property type="evidence" value="ECO:0007669"/>
    <property type="project" value="UniProtKB-SubCell"/>
</dbReference>
<evidence type="ECO:0000256" key="4">
    <source>
        <dbReference type="ARBA" id="ARBA00022490"/>
    </source>
</evidence>
<organism evidence="10 11">
    <name type="scientific">Aromia moschata</name>
    <dbReference type="NCBI Taxonomy" id="1265417"/>
    <lineage>
        <taxon>Eukaryota</taxon>
        <taxon>Metazoa</taxon>
        <taxon>Ecdysozoa</taxon>
        <taxon>Arthropoda</taxon>
        <taxon>Hexapoda</taxon>
        <taxon>Insecta</taxon>
        <taxon>Pterygota</taxon>
        <taxon>Neoptera</taxon>
        <taxon>Endopterygota</taxon>
        <taxon>Coleoptera</taxon>
        <taxon>Polyphaga</taxon>
        <taxon>Cucujiformia</taxon>
        <taxon>Chrysomeloidea</taxon>
        <taxon>Cerambycidae</taxon>
        <taxon>Cerambycinae</taxon>
        <taxon>Callichromatini</taxon>
        <taxon>Aromia</taxon>
    </lineage>
</organism>
<keyword evidence="8" id="KW-0472">Membrane</keyword>
<keyword evidence="6" id="KW-0274">FAD</keyword>
<dbReference type="Gene3D" id="3.50.50.60">
    <property type="entry name" value="FAD/NAD(P)-binding domain"/>
    <property type="match status" value="1"/>
</dbReference>
<keyword evidence="5" id="KW-0285">Flavoprotein</keyword>
<dbReference type="Gene3D" id="3.90.660.10">
    <property type="match status" value="1"/>
</dbReference>
<accession>A0AAV8Z2K1</accession>
<evidence type="ECO:0000256" key="5">
    <source>
        <dbReference type="ARBA" id="ARBA00022630"/>
    </source>
</evidence>
<evidence type="ECO:0000256" key="7">
    <source>
        <dbReference type="ARBA" id="ARBA00023002"/>
    </source>
</evidence>
<name>A0AAV8Z2K1_9CUCU</name>
<protein>
    <recommendedName>
        <fullName evidence="9">Amine oxidase domain-containing protein</fullName>
    </recommendedName>
</protein>
<comment type="caution">
    <text evidence="10">The sequence shown here is derived from an EMBL/GenBank/DDBJ whole genome shotgun (WGS) entry which is preliminary data.</text>
</comment>
<feature type="transmembrane region" description="Helical" evidence="8">
    <location>
        <begin position="7"/>
        <end position="25"/>
    </location>
</feature>
<gene>
    <name evidence="10" type="ORF">NQ318_007849</name>
</gene>
<dbReference type="GO" id="GO:0046592">
    <property type="term" value="F:polyamine oxidase activity"/>
    <property type="evidence" value="ECO:0007669"/>
    <property type="project" value="TreeGrafter"/>
</dbReference>
<dbReference type="Proteomes" id="UP001162162">
    <property type="component" value="Unassembled WGS sequence"/>
</dbReference>
<dbReference type="SUPFAM" id="SSF51905">
    <property type="entry name" value="FAD/NAD(P)-binding domain"/>
    <property type="match status" value="1"/>
</dbReference>
<evidence type="ECO:0000256" key="2">
    <source>
        <dbReference type="ARBA" id="ARBA00004496"/>
    </source>
</evidence>
<comment type="similarity">
    <text evidence="3">Belongs to the flavin monoamine oxidase family.</text>
</comment>
<keyword evidence="8" id="KW-0812">Transmembrane</keyword>
<dbReference type="Pfam" id="PF01593">
    <property type="entry name" value="Amino_oxidase"/>
    <property type="match status" value="1"/>
</dbReference>
<proteinExistence type="inferred from homology"/>
<dbReference type="InterPro" id="IPR050281">
    <property type="entry name" value="Flavin_monoamine_oxidase"/>
</dbReference>
<keyword evidence="7" id="KW-0560">Oxidoreductase</keyword>
<dbReference type="PANTHER" id="PTHR10742:SF405">
    <property type="entry name" value="PEROXISOMAL N(1)-ACETYL-SPERMINE_SPERMIDINE OXIDASE"/>
    <property type="match status" value="1"/>
</dbReference>
<evidence type="ECO:0000256" key="1">
    <source>
        <dbReference type="ARBA" id="ARBA00001974"/>
    </source>
</evidence>
<dbReference type="AlphaFoldDB" id="A0AAV8Z2K1"/>
<sequence>MKKSRRVGIIVTGVLPFVPETFLLWPGTRWFSNPWIKGSYCHITPECDHSGSVMDKLAQPVFVENVPRIILAGEAVHPSHYSTTHGAYESGLQQAALLYEYIMEQENNFFNK</sequence>
<dbReference type="EMBL" id="JAPWTK010000024">
    <property type="protein sequence ID" value="KAJ8957285.1"/>
    <property type="molecule type" value="Genomic_DNA"/>
</dbReference>
<evidence type="ECO:0000256" key="3">
    <source>
        <dbReference type="ARBA" id="ARBA00005995"/>
    </source>
</evidence>
<comment type="subcellular location">
    <subcellularLocation>
        <location evidence="2">Cytoplasm</location>
    </subcellularLocation>
</comment>
<reference evidence="10" key="1">
    <citation type="journal article" date="2023" name="Insect Mol. Biol.">
        <title>Genome sequencing provides insights into the evolution of gene families encoding plant cell wall-degrading enzymes in longhorned beetles.</title>
        <authorList>
            <person name="Shin N.R."/>
            <person name="Okamura Y."/>
            <person name="Kirsch R."/>
            <person name="Pauchet Y."/>
        </authorList>
    </citation>
    <scope>NUCLEOTIDE SEQUENCE</scope>
    <source>
        <strain evidence="10">AMC_N1</strain>
    </source>
</reference>
<keyword evidence="11" id="KW-1185">Reference proteome</keyword>
<dbReference type="PANTHER" id="PTHR10742">
    <property type="entry name" value="FLAVIN MONOAMINE OXIDASE"/>
    <property type="match status" value="1"/>
</dbReference>
<keyword evidence="4" id="KW-0963">Cytoplasm</keyword>
<evidence type="ECO:0000256" key="6">
    <source>
        <dbReference type="ARBA" id="ARBA00022827"/>
    </source>
</evidence>